<feature type="compositionally biased region" description="Basic and acidic residues" evidence="1">
    <location>
        <begin position="1"/>
        <end position="11"/>
    </location>
</feature>
<dbReference type="VEuPathDB" id="FungiDB:BO71DRAFT_341601"/>
<dbReference type="Proteomes" id="UP000247810">
    <property type="component" value="Unassembled WGS sequence"/>
</dbReference>
<feature type="region of interest" description="Disordered" evidence="1">
    <location>
        <begin position="1"/>
        <end position="51"/>
    </location>
</feature>
<evidence type="ECO:0000313" key="3">
    <source>
        <dbReference type="Proteomes" id="UP000247810"/>
    </source>
</evidence>
<feature type="compositionally biased region" description="Acidic residues" evidence="1">
    <location>
        <begin position="594"/>
        <end position="607"/>
    </location>
</feature>
<feature type="compositionally biased region" description="Basic and acidic residues" evidence="1">
    <location>
        <begin position="22"/>
        <end position="34"/>
    </location>
</feature>
<dbReference type="OrthoDB" id="3549294at2759"/>
<organism evidence="2 3">
    <name type="scientific">Aspergillus ellipticus CBS 707.79</name>
    <dbReference type="NCBI Taxonomy" id="1448320"/>
    <lineage>
        <taxon>Eukaryota</taxon>
        <taxon>Fungi</taxon>
        <taxon>Dikarya</taxon>
        <taxon>Ascomycota</taxon>
        <taxon>Pezizomycotina</taxon>
        <taxon>Eurotiomycetes</taxon>
        <taxon>Eurotiomycetidae</taxon>
        <taxon>Eurotiales</taxon>
        <taxon>Aspergillaceae</taxon>
        <taxon>Aspergillus</taxon>
        <taxon>Aspergillus subgen. Circumdati</taxon>
    </lineage>
</organism>
<gene>
    <name evidence="2" type="ORF">BO71DRAFT_341601</name>
</gene>
<accession>A0A319DRI2</accession>
<feature type="compositionally biased region" description="Acidic residues" evidence="1">
    <location>
        <begin position="38"/>
        <end position="48"/>
    </location>
</feature>
<evidence type="ECO:0000256" key="1">
    <source>
        <dbReference type="SAM" id="MobiDB-lite"/>
    </source>
</evidence>
<evidence type="ECO:0000313" key="2">
    <source>
        <dbReference type="EMBL" id="PYI00192.1"/>
    </source>
</evidence>
<name>A0A319DRI2_9EURO</name>
<proteinExistence type="predicted"/>
<protein>
    <submittedName>
        <fullName evidence="2">Uncharacterized protein</fullName>
    </submittedName>
</protein>
<feature type="region of interest" description="Disordered" evidence="1">
    <location>
        <begin position="593"/>
        <end position="619"/>
    </location>
</feature>
<dbReference type="STRING" id="1448320.A0A319DRI2"/>
<keyword evidence="3" id="KW-1185">Reference proteome</keyword>
<dbReference type="EMBL" id="KZ825797">
    <property type="protein sequence ID" value="PYI00192.1"/>
    <property type="molecule type" value="Genomic_DNA"/>
</dbReference>
<sequence length="629" mass="72348">MGADQIIDRQTLHNLSSTEPKPCSDSEYTEHGSFEGDTQSEQDEEEWLSGDGVCPTTAEFDTCCQTSRDAWNHAALRSTLCFNDTYIDTFLDILRDVPSFYHEPPENIHITGGHKSPLVLRSSFQLETTQDDACDQRWKFIDYFQCIGFPLSMVSRLKVVASDSTCLPNSRRTGYLTSITLAWSYIISCRWVEILQSAGETCMLFHQNDTEYTVGFWETINQNRWSAQIKRDKGTWFSPWMLQQHNPDLHQNWGWVRTSPDSALAFDILLEFCTSEQLEQEFLVGLATVLLLTSRNTPSPRMEPPITISRPATKSAQSHTKFRQLFKRIDKCMSLSATQDALESLLCSAFFNPGIPCNLVGAESFGIKQALLADGTEYDTFLKGIATRAPYLIFFWRAAVQNDQVLPLLNLALRRLPPICLVAAFWTNTIQSFLQVKYFSQSIKPDFITRAEEFSISFYCRNETPVPWTPSPPFGVTNLENLSLEIKAHHEHSHWPRSWSNKWVLRSGENVTINSKDQIPPQLFPHPYHNYPNSIESLEKPSYPRQVAEEQSWNATSRLFNWHRHYDDGLWLDDGTCDIQFIRHLQQHPWIVDPFDDDDDDECDPSGEGEHPRSRNKRVSEWNAQVVQY</sequence>
<reference evidence="2 3" key="1">
    <citation type="submission" date="2018-02" db="EMBL/GenBank/DDBJ databases">
        <title>The genomes of Aspergillus section Nigri reveals drivers in fungal speciation.</title>
        <authorList>
            <consortium name="DOE Joint Genome Institute"/>
            <person name="Vesth T.C."/>
            <person name="Nybo J."/>
            <person name="Theobald S."/>
            <person name="Brandl J."/>
            <person name="Frisvad J.C."/>
            <person name="Nielsen K.F."/>
            <person name="Lyhne E.K."/>
            <person name="Kogle M.E."/>
            <person name="Kuo A."/>
            <person name="Riley R."/>
            <person name="Clum A."/>
            <person name="Nolan M."/>
            <person name="Lipzen A."/>
            <person name="Salamov A."/>
            <person name="Henrissat B."/>
            <person name="Wiebenga A."/>
            <person name="De vries R.P."/>
            <person name="Grigoriev I.V."/>
            <person name="Mortensen U.H."/>
            <person name="Andersen M.R."/>
            <person name="Baker S.E."/>
        </authorList>
    </citation>
    <scope>NUCLEOTIDE SEQUENCE [LARGE SCALE GENOMIC DNA]</scope>
    <source>
        <strain evidence="2 3">CBS 707.79</strain>
    </source>
</reference>
<dbReference type="AlphaFoldDB" id="A0A319DRI2"/>